<reference evidence="1 2" key="1">
    <citation type="submission" date="2020-04" db="EMBL/GenBank/DDBJ databases">
        <title>Azohydromonas sp. isolated from soil.</title>
        <authorList>
            <person name="Dahal R.H."/>
        </authorList>
    </citation>
    <scope>NUCLEOTIDE SEQUENCE [LARGE SCALE GENOMIC DNA]</scope>
    <source>
        <strain evidence="1 2">G-1-1-14</strain>
    </source>
</reference>
<dbReference type="PANTHER" id="PTHR39673">
    <property type="entry name" value="TUNGSTEN FORMYLMETHANOFURAN DEHYDROGENASE, SUBUNIT C (FWDC)"/>
    <property type="match status" value="1"/>
</dbReference>
<dbReference type="InterPro" id="IPR017550">
    <property type="entry name" value="Formylmethanofuran_DH_suC"/>
</dbReference>
<gene>
    <name evidence="1" type="ORF">HHL10_12745</name>
</gene>
<evidence type="ECO:0000313" key="2">
    <source>
        <dbReference type="Proteomes" id="UP000574067"/>
    </source>
</evidence>
<protein>
    <submittedName>
        <fullName evidence="1">Formylmethanofuran dehydrogenase subunit C</fullName>
    </submittedName>
</protein>
<dbReference type="GO" id="GO:0046914">
    <property type="term" value="F:transition metal ion binding"/>
    <property type="evidence" value="ECO:0007669"/>
    <property type="project" value="InterPro"/>
</dbReference>
<dbReference type="Gene3D" id="2.160.20.60">
    <property type="entry name" value="Glutamate synthase, alpha subunit, C-terminal domain"/>
    <property type="match status" value="1"/>
</dbReference>
<dbReference type="SUPFAM" id="SSF69336">
    <property type="entry name" value="Alpha subunit of glutamate synthase, C-terminal domain"/>
    <property type="match status" value="1"/>
</dbReference>
<dbReference type="NCBIfam" id="TIGR03122">
    <property type="entry name" value="one_C_dehyd_C"/>
    <property type="match status" value="1"/>
</dbReference>
<organism evidence="1 2">
    <name type="scientific">Azohydromonas caseinilytica</name>
    <dbReference type="NCBI Taxonomy" id="2728836"/>
    <lineage>
        <taxon>Bacteria</taxon>
        <taxon>Pseudomonadati</taxon>
        <taxon>Pseudomonadota</taxon>
        <taxon>Betaproteobacteria</taxon>
        <taxon>Burkholderiales</taxon>
        <taxon>Sphaerotilaceae</taxon>
        <taxon>Azohydromonas</taxon>
    </lineage>
</organism>
<dbReference type="EMBL" id="JABBFW010000007">
    <property type="protein sequence ID" value="NML15841.1"/>
    <property type="molecule type" value="Genomic_DNA"/>
</dbReference>
<dbReference type="PANTHER" id="PTHR39673:SF5">
    <property type="entry name" value="TUNGSTEN-CONTAINING FORMYLMETHANOFURAN DEHYDROGENASE 2 SUBUNIT C"/>
    <property type="match status" value="1"/>
</dbReference>
<name>A0A848FD26_9BURK</name>
<comment type="caution">
    <text evidence="1">The sequence shown here is derived from an EMBL/GenBank/DDBJ whole genome shotgun (WGS) entry which is preliminary data.</text>
</comment>
<proteinExistence type="predicted"/>
<dbReference type="InterPro" id="IPR036485">
    <property type="entry name" value="Glu_synth_asu_C_sf"/>
</dbReference>
<dbReference type="Proteomes" id="UP000574067">
    <property type="component" value="Unassembled WGS sequence"/>
</dbReference>
<sequence>MSWVLSLMQPPPLRLDLRNLVPQALAGLAPAAVETLSLWQGRQALPLAEFFQVSRTEGADDTLVFEGDLSRCDRIGWQLAGGRIEVRGNAGDLVGAGMAAGEISVAGSAGLLAGCEMQGGLLTVRGNVGDFAAAPLPGNMEGVRGGTLVVHGNAGARLADRMRRGLVLVHGSVGDFAASRLVAGTVAIGGAAGAHAGFQMRRGTLLCAGPAPLHSPTFVPTRHDTGVIWQLLSRSLVRHGGAFAGLPARRMQRLAGDLATGGRGEILLPQ</sequence>
<dbReference type="RefSeq" id="WP_169160742.1">
    <property type="nucleotide sequence ID" value="NZ_JABBFW010000007.1"/>
</dbReference>
<dbReference type="GO" id="GO:0018493">
    <property type="term" value="F:formylmethanofuran dehydrogenase activity"/>
    <property type="evidence" value="ECO:0007669"/>
    <property type="project" value="InterPro"/>
</dbReference>
<keyword evidence="2" id="KW-1185">Reference proteome</keyword>
<accession>A0A848FD26</accession>
<evidence type="ECO:0000313" key="1">
    <source>
        <dbReference type="EMBL" id="NML15841.1"/>
    </source>
</evidence>
<dbReference type="AlphaFoldDB" id="A0A848FD26"/>
<dbReference type="GO" id="GO:0015948">
    <property type="term" value="P:methanogenesis"/>
    <property type="evidence" value="ECO:0007669"/>
    <property type="project" value="InterPro"/>
</dbReference>